<dbReference type="Proteomes" id="UP000824204">
    <property type="component" value="Unassembled WGS sequence"/>
</dbReference>
<dbReference type="Pfam" id="PF03861">
    <property type="entry name" value="ANTAR"/>
    <property type="match status" value="1"/>
</dbReference>
<dbReference type="Gene3D" id="1.10.10.10">
    <property type="entry name" value="Winged helix-like DNA-binding domain superfamily/Winged helix DNA-binding domain"/>
    <property type="match status" value="1"/>
</dbReference>
<evidence type="ECO:0000313" key="2">
    <source>
        <dbReference type="EMBL" id="HIX07673.1"/>
    </source>
</evidence>
<sequence length="184" mass="20298">MRILVCSDVPSAAQKIACLLEEKGYSVGTECDPAAARSGCGGYDAAVLVLSEISAWEQTARYFSLETSLGLLALLRECAREEGERTFAGLGIPILPLNAGSKTFLFALEFAAKSNERLRSMRDENVRLKESIGDLKLVDRAKCALIQYLNMTESDAHRFIEKQAMNKRLSKREIALQILSAYES</sequence>
<evidence type="ECO:0000313" key="3">
    <source>
        <dbReference type="Proteomes" id="UP000824204"/>
    </source>
</evidence>
<evidence type="ECO:0000259" key="1">
    <source>
        <dbReference type="PROSITE" id="PS50921"/>
    </source>
</evidence>
<organism evidence="2 3">
    <name type="scientific">Candidatus Borkfalkia faecipullorum</name>
    <dbReference type="NCBI Taxonomy" id="2838510"/>
    <lineage>
        <taxon>Bacteria</taxon>
        <taxon>Bacillati</taxon>
        <taxon>Bacillota</taxon>
        <taxon>Clostridia</taxon>
        <taxon>Christensenellales</taxon>
        <taxon>Christensenellaceae</taxon>
        <taxon>Candidatus Borkfalkia</taxon>
    </lineage>
</organism>
<comment type="caution">
    <text evidence="2">The sequence shown here is derived from an EMBL/GenBank/DDBJ whole genome shotgun (WGS) entry which is preliminary data.</text>
</comment>
<gene>
    <name evidence="2" type="ORF">H9741_04315</name>
</gene>
<dbReference type="InterPro" id="IPR036388">
    <property type="entry name" value="WH-like_DNA-bd_sf"/>
</dbReference>
<proteinExistence type="predicted"/>
<reference evidence="2" key="1">
    <citation type="journal article" date="2021" name="PeerJ">
        <title>Extensive microbial diversity within the chicken gut microbiome revealed by metagenomics and culture.</title>
        <authorList>
            <person name="Gilroy R."/>
            <person name="Ravi A."/>
            <person name="Getino M."/>
            <person name="Pursley I."/>
            <person name="Horton D.L."/>
            <person name="Alikhan N.F."/>
            <person name="Baker D."/>
            <person name="Gharbi K."/>
            <person name="Hall N."/>
            <person name="Watson M."/>
            <person name="Adriaenssens E.M."/>
            <person name="Foster-Nyarko E."/>
            <person name="Jarju S."/>
            <person name="Secka A."/>
            <person name="Antonio M."/>
            <person name="Oren A."/>
            <person name="Chaudhuri R.R."/>
            <person name="La Ragione R."/>
            <person name="Hildebrand F."/>
            <person name="Pallen M.J."/>
        </authorList>
    </citation>
    <scope>NUCLEOTIDE SEQUENCE</scope>
    <source>
        <strain evidence="2">811</strain>
    </source>
</reference>
<dbReference type="AlphaFoldDB" id="A0A9D2AF99"/>
<dbReference type="InterPro" id="IPR005561">
    <property type="entry name" value="ANTAR"/>
</dbReference>
<name>A0A9D2AF99_9FIRM</name>
<feature type="domain" description="ANTAR" evidence="1">
    <location>
        <begin position="118"/>
        <end position="179"/>
    </location>
</feature>
<dbReference type="GO" id="GO:0003723">
    <property type="term" value="F:RNA binding"/>
    <property type="evidence" value="ECO:0007669"/>
    <property type="project" value="InterPro"/>
</dbReference>
<accession>A0A9D2AF99</accession>
<dbReference type="SMART" id="SM01012">
    <property type="entry name" value="ANTAR"/>
    <property type="match status" value="1"/>
</dbReference>
<dbReference type="InterPro" id="IPR011006">
    <property type="entry name" value="CheY-like_superfamily"/>
</dbReference>
<dbReference type="PROSITE" id="PS50921">
    <property type="entry name" value="ANTAR"/>
    <property type="match status" value="1"/>
</dbReference>
<reference evidence="2" key="2">
    <citation type="submission" date="2021-04" db="EMBL/GenBank/DDBJ databases">
        <authorList>
            <person name="Gilroy R."/>
        </authorList>
    </citation>
    <scope>NUCLEOTIDE SEQUENCE</scope>
    <source>
        <strain evidence="2">811</strain>
    </source>
</reference>
<protein>
    <submittedName>
        <fullName evidence="2">ANTAR domain-containing protein</fullName>
    </submittedName>
</protein>
<dbReference type="SUPFAM" id="SSF52172">
    <property type="entry name" value="CheY-like"/>
    <property type="match status" value="1"/>
</dbReference>
<dbReference type="EMBL" id="DXFX01000055">
    <property type="protein sequence ID" value="HIX07673.1"/>
    <property type="molecule type" value="Genomic_DNA"/>
</dbReference>